<protein>
    <submittedName>
        <fullName evidence="2">Copper amine oxidase N-terminal domain-containing protein</fullName>
    </submittedName>
</protein>
<sequence>MSKKLKISLAVVFVALLSFSTGAYAATKYYLNFNDKTTKTDVRIINKKAYVPLNDISKLFGGKVSYNSKKHTYYVKAKDYNPANSQVKTFNVKATGTSGPMKITISKVTLHPSFKKDSYSSPVRAVVMDVAVENTSKQTVEWYPAQGALNLNTKEQVEFSHPDSDLVEGTFNGQVIKKGKVIYEVKSSLSSIKNLKWSISQPFDNDLNGLGPDIVVPITLIK</sequence>
<keyword evidence="3" id="KW-1185">Reference proteome</keyword>
<proteinExistence type="predicted"/>
<dbReference type="AlphaFoldDB" id="A0A9X1XF49"/>
<evidence type="ECO:0000256" key="1">
    <source>
        <dbReference type="SAM" id="SignalP"/>
    </source>
</evidence>
<feature type="chain" id="PRO_5040790098" evidence="1">
    <location>
        <begin position="26"/>
        <end position="222"/>
    </location>
</feature>
<dbReference type="EMBL" id="JAIWJX010000002">
    <property type="protein sequence ID" value="MCK6258725.1"/>
    <property type="molecule type" value="Genomic_DNA"/>
</dbReference>
<evidence type="ECO:0000313" key="2">
    <source>
        <dbReference type="EMBL" id="MCK6258725.1"/>
    </source>
</evidence>
<comment type="caution">
    <text evidence="2">The sequence shown here is derived from an EMBL/GenBank/DDBJ whole genome shotgun (WGS) entry which is preliminary data.</text>
</comment>
<evidence type="ECO:0000313" key="3">
    <source>
        <dbReference type="Proteomes" id="UP001139011"/>
    </source>
</evidence>
<dbReference type="RefSeq" id="WP_248253970.1">
    <property type="nucleotide sequence ID" value="NZ_JAIWJX010000002.1"/>
</dbReference>
<reference evidence="2" key="1">
    <citation type="submission" date="2021-09" db="EMBL/GenBank/DDBJ databases">
        <title>Genome analysis of Fictibacillus sp. KIGAM418 isolated from marine sediment.</title>
        <authorList>
            <person name="Seo M.-J."/>
            <person name="Cho E.-S."/>
            <person name="Hwang C.Y."/>
        </authorList>
    </citation>
    <scope>NUCLEOTIDE SEQUENCE</scope>
    <source>
        <strain evidence="2">KIGAM418</strain>
    </source>
</reference>
<dbReference type="Proteomes" id="UP001139011">
    <property type="component" value="Unassembled WGS sequence"/>
</dbReference>
<feature type="signal peptide" evidence="1">
    <location>
        <begin position="1"/>
        <end position="25"/>
    </location>
</feature>
<gene>
    <name evidence="2" type="ORF">LCY76_19340</name>
</gene>
<keyword evidence="1" id="KW-0732">Signal</keyword>
<name>A0A9X1XF49_9BACL</name>
<accession>A0A9X1XF49</accession>
<organism evidence="2 3">
    <name type="scientific">Fictibacillus marinisediminis</name>
    <dbReference type="NCBI Taxonomy" id="2878389"/>
    <lineage>
        <taxon>Bacteria</taxon>
        <taxon>Bacillati</taxon>
        <taxon>Bacillota</taxon>
        <taxon>Bacilli</taxon>
        <taxon>Bacillales</taxon>
        <taxon>Fictibacillaceae</taxon>
        <taxon>Fictibacillus</taxon>
    </lineage>
</organism>